<evidence type="ECO:0000256" key="3">
    <source>
        <dbReference type="ARBA" id="ARBA00022801"/>
    </source>
</evidence>
<organism evidence="10 11">
    <name type="scientific">Pseudoclavibacter terrae</name>
    <dbReference type="NCBI Taxonomy" id="1530195"/>
    <lineage>
        <taxon>Bacteria</taxon>
        <taxon>Bacillati</taxon>
        <taxon>Actinomycetota</taxon>
        <taxon>Actinomycetes</taxon>
        <taxon>Micrococcales</taxon>
        <taxon>Microbacteriaceae</taxon>
        <taxon>Pseudoclavibacter</taxon>
    </lineage>
</organism>
<dbReference type="GO" id="GO:0009062">
    <property type="term" value="P:fatty acid catabolic process"/>
    <property type="evidence" value="ECO:0007669"/>
    <property type="project" value="TreeGrafter"/>
</dbReference>
<dbReference type="EMBL" id="WBJX01000006">
    <property type="protein sequence ID" value="KAB1636415.1"/>
    <property type="molecule type" value="Genomic_DNA"/>
</dbReference>
<evidence type="ECO:0000259" key="8">
    <source>
        <dbReference type="Pfam" id="PF02551"/>
    </source>
</evidence>
<dbReference type="OrthoDB" id="9781019at2"/>
<dbReference type="PANTHER" id="PTHR11066:SF34">
    <property type="entry name" value="ACYL-COENZYME A THIOESTERASE 8"/>
    <property type="match status" value="1"/>
</dbReference>
<gene>
    <name evidence="10" type="ORF">F8O03_15805</name>
</gene>
<dbReference type="Proteomes" id="UP000490386">
    <property type="component" value="Unassembled WGS sequence"/>
</dbReference>
<dbReference type="InterPro" id="IPR049449">
    <property type="entry name" value="TesB_ACOT8-like_N"/>
</dbReference>
<proteinExistence type="inferred from homology"/>
<dbReference type="Gene3D" id="2.40.160.210">
    <property type="entry name" value="Acyl-CoA thioesterase, double hotdog domain"/>
    <property type="match status" value="1"/>
</dbReference>
<accession>A0A7J5AY46</accession>
<dbReference type="AlphaFoldDB" id="A0A7J5AY46"/>
<comment type="subunit">
    <text evidence="2">Homotetramer.</text>
</comment>
<name>A0A7J5AY46_9MICO</name>
<reference evidence="10 11" key="1">
    <citation type="submission" date="2019-09" db="EMBL/GenBank/DDBJ databases">
        <title>Phylogeny of genus Pseudoclavibacter and closely related genus.</title>
        <authorList>
            <person name="Li Y."/>
        </authorList>
    </citation>
    <scope>NUCLEOTIDE SEQUENCE [LARGE SCALE GENOMIC DNA]</scope>
    <source>
        <strain evidence="10 11">THG-MD12</strain>
    </source>
</reference>
<dbReference type="CDD" id="cd03444">
    <property type="entry name" value="Thioesterase_II_repeat1"/>
    <property type="match status" value="1"/>
</dbReference>
<dbReference type="InterPro" id="IPR025652">
    <property type="entry name" value="TesB_C"/>
</dbReference>
<comment type="similarity">
    <text evidence="1">Belongs to the C/M/P thioester hydrolase family.</text>
</comment>
<dbReference type="CDD" id="cd03445">
    <property type="entry name" value="Thioesterase_II_repeat2"/>
    <property type="match status" value="1"/>
</dbReference>
<comment type="caution">
    <text evidence="10">The sequence shown here is derived from an EMBL/GenBank/DDBJ whole genome shotgun (WGS) entry which is preliminary data.</text>
</comment>
<feature type="domain" description="Acyl-CoA thioesterase-like N-terminal HotDog" evidence="9">
    <location>
        <begin position="56"/>
        <end position="140"/>
    </location>
</feature>
<feature type="domain" description="Acyl-CoA thioesterase 2 C-terminal" evidence="8">
    <location>
        <begin position="214"/>
        <end position="318"/>
    </location>
</feature>
<evidence type="ECO:0000256" key="5">
    <source>
        <dbReference type="ARBA" id="ARBA00050943"/>
    </source>
</evidence>
<dbReference type="InterPro" id="IPR029069">
    <property type="entry name" value="HotDog_dom_sf"/>
</dbReference>
<dbReference type="InterPro" id="IPR003703">
    <property type="entry name" value="Acyl_CoA_thio"/>
</dbReference>
<sequence>MADQLHESSSLSPAQHQPAPLSFDALEALSPLDAFLHTLDLTDTGARTRDDIFTGPSQWMPHGRVFGGQVAAQSLVAAARTVAADRPVHSMHGYFLRPGDVKLPITFAVDRIHDGNSFTTRAVSAFQSGQPIWSMIASFQDVDEGFEHEVSMPVGIPDPEDLPSEADLLETVKATLGDDAPESLAAYWLLKRPFTMRHVDGPVYLEPASDPTPAQAVWIKAVERMPDDPMLHRAAIAYASDYSILEPIMRGHGLTWSTPGLRAASLDHGVWWHRDARADEWLLYVQDSPVARGGRGLSRGQLFSRDGALVATVAQEGMVRRKRG</sequence>
<dbReference type="Pfam" id="PF13622">
    <property type="entry name" value="4HBT_3"/>
    <property type="match status" value="1"/>
</dbReference>
<dbReference type="GO" id="GO:0047617">
    <property type="term" value="F:fatty acyl-CoA hydrolase activity"/>
    <property type="evidence" value="ECO:0007669"/>
    <property type="project" value="UniProtKB-EC"/>
</dbReference>
<dbReference type="InterPro" id="IPR042171">
    <property type="entry name" value="Acyl-CoA_hotdog"/>
</dbReference>
<evidence type="ECO:0000256" key="7">
    <source>
        <dbReference type="ARBA" id="ARBA00079653"/>
    </source>
</evidence>
<keyword evidence="4" id="KW-0443">Lipid metabolism</keyword>
<evidence type="ECO:0000256" key="4">
    <source>
        <dbReference type="ARBA" id="ARBA00023098"/>
    </source>
</evidence>
<evidence type="ECO:0000313" key="10">
    <source>
        <dbReference type="EMBL" id="KAB1636415.1"/>
    </source>
</evidence>
<evidence type="ECO:0000256" key="2">
    <source>
        <dbReference type="ARBA" id="ARBA00011881"/>
    </source>
</evidence>
<dbReference type="FunFam" id="2.40.160.210:FF:000001">
    <property type="entry name" value="Acyl-CoA thioesterase II"/>
    <property type="match status" value="1"/>
</dbReference>
<comment type="catalytic activity">
    <reaction evidence="5">
        <text>a fatty acyl-CoA + H2O = a fatty acid + CoA + H(+)</text>
        <dbReference type="Rhea" id="RHEA:16781"/>
        <dbReference type="ChEBI" id="CHEBI:15377"/>
        <dbReference type="ChEBI" id="CHEBI:15378"/>
        <dbReference type="ChEBI" id="CHEBI:28868"/>
        <dbReference type="ChEBI" id="CHEBI:57287"/>
        <dbReference type="ChEBI" id="CHEBI:77636"/>
        <dbReference type="EC" id="3.1.2.20"/>
    </reaction>
    <physiologicalReaction direction="left-to-right" evidence="5">
        <dbReference type="Rhea" id="RHEA:16782"/>
    </physiologicalReaction>
</comment>
<evidence type="ECO:0000313" key="11">
    <source>
        <dbReference type="Proteomes" id="UP000490386"/>
    </source>
</evidence>
<dbReference type="Pfam" id="PF02551">
    <property type="entry name" value="Acyl_CoA_thio"/>
    <property type="match status" value="1"/>
</dbReference>
<dbReference type="PANTHER" id="PTHR11066">
    <property type="entry name" value="ACYL-COA THIOESTERASE"/>
    <property type="match status" value="1"/>
</dbReference>
<evidence type="ECO:0000259" key="9">
    <source>
        <dbReference type="Pfam" id="PF13622"/>
    </source>
</evidence>
<evidence type="ECO:0000256" key="6">
    <source>
        <dbReference type="ARBA" id="ARBA00071120"/>
    </source>
</evidence>
<evidence type="ECO:0000256" key="1">
    <source>
        <dbReference type="ARBA" id="ARBA00006538"/>
    </source>
</evidence>
<dbReference type="RefSeq" id="WP_151424721.1">
    <property type="nucleotide sequence ID" value="NZ_WBJX01000006.1"/>
</dbReference>
<keyword evidence="3" id="KW-0378">Hydrolase</keyword>
<dbReference type="GO" id="GO:0006637">
    <property type="term" value="P:acyl-CoA metabolic process"/>
    <property type="evidence" value="ECO:0007669"/>
    <property type="project" value="InterPro"/>
</dbReference>
<keyword evidence="11" id="KW-1185">Reference proteome</keyword>
<protein>
    <recommendedName>
        <fullName evidence="6">Acyl-CoA thioesterase 2</fullName>
    </recommendedName>
    <alternativeName>
        <fullName evidence="7">Thioesterase II</fullName>
    </alternativeName>
</protein>
<dbReference type="SUPFAM" id="SSF54637">
    <property type="entry name" value="Thioesterase/thiol ester dehydrase-isomerase"/>
    <property type="match status" value="2"/>
</dbReference>